<name>A0A3S3QLG5_9GAMM</name>
<dbReference type="RefSeq" id="WP_128786643.1">
    <property type="nucleotide sequence ID" value="NZ_RJLM01000037.1"/>
</dbReference>
<evidence type="ECO:0000313" key="3">
    <source>
        <dbReference type="EMBL" id="RWX52751.1"/>
    </source>
</evidence>
<gene>
    <name evidence="3" type="ORF">EDI28_25625</name>
</gene>
<dbReference type="InterPro" id="IPR051803">
    <property type="entry name" value="TA_system_RelE-like_toxin"/>
</dbReference>
<evidence type="ECO:0000256" key="2">
    <source>
        <dbReference type="ARBA" id="ARBA00022649"/>
    </source>
</evidence>
<evidence type="ECO:0000256" key="1">
    <source>
        <dbReference type="ARBA" id="ARBA00006226"/>
    </source>
</evidence>
<proteinExistence type="inferred from homology"/>
<dbReference type="InterPro" id="IPR035093">
    <property type="entry name" value="RelE/ParE_toxin_dom_sf"/>
</dbReference>
<reference evidence="3 4" key="1">
    <citation type="submission" date="2018-11" db="EMBL/GenBank/DDBJ databases">
        <title>Photobacterium sp. BEI247 sp. nov., a marine bacterium isolated from Yongle Blue Hole in the South China Sea.</title>
        <authorList>
            <person name="Wang X."/>
        </authorList>
    </citation>
    <scope>NUCLEOTIDE SEQUENCE [LARGE SCALE GENOMIC DNA]</scope>
    <source>
        <strain evidence="4">BEI247</strain>
    </source>
</reference>
<organism evidence="3 4">
    <name type="scientific">Photobacterium chitinilyticum</name>
    <dbReference type="NCBI Taxonomy" id="2485123"/>
    <lineage>
        <taxon>Bacteria</taxon>
        <taxon>Pseudomonadati</taxon>
        <taxon>Pseudomonadota</taxon>
        <taxon>Gammaproteobacteria</taxon>
        <taxon>Vibrionales</taxon>
        <taxon>Vibrionaceae</taxon>
        <taxon>Photobacterium</taxon>
    </lineage>
</organism>
<dbReference type="EMBL" id="RJLM01000037">
    <property type="protein sequence ID" value="RWX52751.1"/>
    <property type="molecule type" value="Genomic_DNA"/>
</dbReference>
<dbReference type="AlphaFoldDB" id="A0A3S3QLG5"/>
<sequence length="95" mass="10901">MNVVWSPLALEKLSQIAEFISLDNPPAAEKWVNDVFDKAEAIGSQPEMGRIVPELSHGHYREIIFGYYRIIYKVTLDVQILTVRNCRQLLTPDDI</sequence>
<dbReference type="PANTHER" id="PTHR33755">
    <property type="entry name" value="TOXIN PARE1-RELATED"/>
    <property type="match status" value="1"/>
</dbReference>
<accession>A0A3S3QLG5</accession>
<keyword evidence="2" id="KW-1277">Toxin-antitoxin system</keyword>
<comment type="caution">
    <text evidence="3">The sequence shown here is derived from an EMBL/GenBank/DDBJ whole genome shotgun (WGS) entry which is preliminary data.</text>
</comment>
<dbReference type="InterPro" id="IPR007712">
    <property type="entry name" value="RelE/ParE_toxin"/>
</dbReference>
<keyword evidence="4" id="KW-1185">Reference proteome</keyword>
<protein>
    <submittedName>
        <fullName evidence="3">Type II toxin-antitoxin system RelE/ParE family toxin</fullName>
    </submittedName>
</protein>
<dbReference type="OrthoDB" id="9798046at2"/>
<dbReference type="PANTHER" id="PTHR33755:SF5">
    <property type="entry name" value="TYPE II TOXIN-ANTITOXIN SYSTEM RELE_PARE FAMILY TOXIN"/>
    <property type="match status" value="1"/>
</dbReference>
<dbReference type="Pfam" id="PF05016">
    <property type="entry name" value="ParE_toxin"/>
    <property type="match status" value="1"/>
</dbReference>
<comment type="similarity">
    <text evidence="1">Belongs to the RelE toxin family.</text>
</comment>
<dbReference type="Proteomes" id="UP000287563">
    <property type="component" value="Unassembled WGS sequence"/>
</dbReference>
<dbReference type="Gene3D" id="3.30.2310.20">
    <property type="entry name" value="RelE-like"/>
    <property type="match status" value="1"/>
</dbReference>
<evidence type="ECO:0000313" key="4">
    <source>
        <dbReference type="Proteomes" id="UP000287563"/>
    </source>
</evidence>